<sequence length="281" mass="32605">SETSDSEYSSILEAFNSFENRHGEYIKAVIGSPKTRDGINLANVIQIHLLGPDWNQAASYQAESRAVRSTSHVDLITEERARLIEEGKNPDDAFVDINIYRHASLNNSGKSIDLMMYQLSEVKDRKISHVMRLIKQCSTDCQINYNRNVRSTDIDYSSNCDYDICKYDCVDPLPEYIDYTSYDVLYTGKIVNEVVNRLIDIFKIEFHIKFNKLYNILNKYRKKIIDLGVTQLIQNKTEMIDRYGYINYLREDSGVIFLRKDYPLETKEIKGGYSLSVYNES</sequence>
<dbReference type="AlphaFoldDB" id="X1GAC1"/>
<organism evidence="1">
    <name type="scientific">marine sediment metagenome</name>
    <dbReference type="NCBI Taxonomy" id="412755"/>
    <lineage>
        <taxon>unclassified sequences</taxon>
        <taxon>metagenomes</taxon>
        <taxon>ecological metagenomes</taxon>
    </lineage>
</organism>
<evidence type="ECO:0000313" key="1">
    <source>
        <dbReference type="EMBL" id="GAH54861.1"/>
    </source>
</evidence>
<protein>
    <recommendedName>
        <fullName evidence="2">Helicase C-terminal domain-containing protein</fullName>
    </recommendedName>
</protein>
<reference evidence="1" key="1">
    <citation type="journal article" date="2014" name="Front. Microbiol.">
        <title>High frequency of phylogenetically diverse reductive dehalogenase-homologous genes in deep subseafloor sedimentary metagenomes.</title>
        <authorList>
            <person name="Kawai M."/>
            <person name="Futagami T."/>
            <person name="Toyoda A."/>
            <person name="Takaki Y."/>
            <person name="Nishi S."/>
            <person name="Hori S."/>
            <person name="Arai W."/>
            <person name="Tsubouchi T."/>
            <person name="Morono Y."/>
            <person name="Uchiyama I."/>
            <person name="Ito T."/>
            <person name="Fujiyama A."/>
            <person name="Inagaki F."/>
            <person name="Takami H."/>
        </authorList>
    </citation>
    <scope>NUCLEOTIDE SEQUENCE</scope>
    <source>
        <strain evidence="1">Expedition CK06-06</strain>
    </source>
</reference>
<gene>
    <name evidence="1" type="ORF">S03H2_36303</name>
</gene>
<comment type="caution">
    <text evidence="1">The sequence shown here is derived from an EMBL/GenBank/DDBJ whole genome shotgun (WGS) entry which is preliminary data.</text>
</comment>
<feature type="non-terminal residue" evidence="1">
    <location>
        <position position="1"/>
    </location>
</feature>
<feature type="non-terminal residue" evidence="1">
    <location>
        <position position="281"/>
    </location>
</feature>
<dbReference type="EMBL" id="BARU01022270">
    <property type="protein sequence ID" value="GAH54861.1"/>
    <property type="molecule type" value="Genomic_DNA"/>
</dbReference>
<name>X1GAC1_9ZZZZ</name>
<proteinExistence type="predicted"/>
<evidence type="ECO:0008006" key="2">
    <source>
        <dbReference type="Google" id="ProtNLM"/>
    </source>
</evidence>
<accession>X1GAC1</accession>